<dbReference type="GO" id="GO:0003735">
    <property type="term" value="F:structural constituent of ribosome"/>
    <property type="evidence" value="ECO:0007669"/>
    <property type="project" value="InterPro"/>
</dbReference>
<comment type="subunit">
    <text evidence="2 7">Part of the 30S ribosomal subunit.</text>
</comment>
<dbReference type="GO" id="GO:1990904">
    <property type="term" value="C:ribonucleoprotein complex"/>
    <property type="evidence" value="ECO:0007669"/>
    <property type="project" value="UniProtKB-KW"/>
</dbReference>
<evidence type="ECO:0000256" key="5">
    <source>
        <dbReference type="ARBA" id="ARBA00023274"/>
    </source>
</evidence>
<keyword evidence="3 7" id="KW-0694">RNA-binding</keyword>
<sequence>MPNRRSSPFRQKINFNSVRGTINYKNIFLLRKYITAEGKILPRRLSGTTAKQQRALARSIKRARMVGFLPFVRVAF</sequence>
<evidence type="ECO:0000256" key="2">
    <source>
        <dbReference type="ARBA" id="ARBA00011458"/>
    </source>
</evidence>
<evidence type="ECO:0000256" key="6">
    <source>
        <dbReference type="ARBA" id="ARBA00035266"/>
    </source>
</evidence>
<dbReference type="Pfam" id="PF01084">
    <property type="entry name" value="Ribosomal_S18"/>
    <property type="match status" value="1"/>
</dbReference>
<dbReference type="GO" id="GO:0005840">
    <property type="term" value="C:ribosome"/>
    <property type="evidence" value="ECO:0007669"/>
    <property type="project" value="UniProtKB-KW"/>
</dbReference>
<keyword evidence="9" id="KW-0150">Chloroplast</keyword>
<dbReference type="PANTHER" id="PTHR13479:SF40">
    <property type="entry name" value="SMALL RIBOSOMAL SUBUNIT PROTEIN BS18M"/>
    <property type="match status" value="1"/>
</dbReference>
<protein>
    <recommendedName>
        <fullName evidence="6 7">Small ribosomal subunit protein bS18c</fullName>
    </recommendedName>
</protein>
<dbReference type="EMBL" id="MH591091">
    <property type="protein sequence ID" value="AYC64246.1"/>
    <property type="molecule type" value="Genomic_DNA"/>
</dbReference>
<gene>
    <name evidence="7 9" type="primary">rps18</name>
</gene>
<dbReference type="NCBIfam" id="TIGR00165">
    <property type="entry name" value="S18"/>
    <property type="match status" value="1"/>
</dbReference>
<dbReference type="GO" id="GO:0006412">
    <property type="term" value="P:translation"/>
    <property type="evidence" value="ECO:0007669"/>
    <property type="project" value="UniProtKB-UniRule"/>
</dbReference>
<evidence type="ECO:0000313" key="9">
    <source>
        <dbReference type="EMBL" id="AYC64246.1"/>
    </source>
</evidence>
<keyword evidence="7" id="KW-0699">rRNA-binding</keyword>
<keyword evidence="9" id="KW-0934">Plastid</keyword>
<dbReference type="PRINTS" id="PR00974">
    <property type="entry name" value="RIBOSOMALS18"/>
</dbReference>
<dbReference type="SUPFAM" id="SSF46911">
    <property type="entry name" value="Ribosomal protein S18"/>
    <property type="match status" value="1"/>
</dbReference>
<evidence type="ECO:0000256" key="8">
    <source>
        <dbReference type="RuleBase" id="RU003910"/>
    </source>
</evidence>
<keyword evidence="5 7" id="KW-0687">Ribonucleoprotein</keyword>
<keyword evidence="4 7" id="KW-0689">Ribosomal protein</keyword>
<accession>A0A3S7SZ59</accession>
<dbReference type="Gene3D" id="4.10.640.10">
    <property type="entry name" value="Ribosomal protein S18"/>
    <property type="match status" value="1"/>
</dbReference>
<reference evidence="9" key="1">
    <citation type="submission" date="2018-07" db="EMBL/GenBank/DDBJ databases">
        <authorList>
            <person name="Cremen M.C."/>
            <person name="Leliaert F."/>
            <person name="West J."/>
            <person name="Lam D.W."/>
            <person name="Shimada S."/>
            <person name="Lopez-Bautista J.M."/>
            <person name="Verbruggen H."/>
        </authorList>
    </citation>
    <scope>NUCLEOTIDE SEQUENCE</scope>
</reference>
<dbReference type="HAMAP" id="MF_00270">
    <property type="entry name" value="Ribosomal_bS18"/>
    <property type="match status" value="1"/>
</dbReference>
<dbReference type="PANTHER" id="PTHR13479">
    <property type="entry name" value="30S RIBOSOMAL PROTEIN S18"/>
    <property type="match status" value="1"/>
</dbReference>
<dbReference type="InterPro" id="IPR036870">
    <property type="entry name" value="Ribosomal_bS18_sf"/>
</dbReference>
<evidence type="ECO:0000256" key="4">
    <source>
        <dbReference type="ARBA" id="ARBA00022980"/>
    </source>
</evidence>
<evidence type="ECO:0000256" key="7">
    <source>
        <dbReference type="HAMAP-Rule" id="MF_00270"/>
    </source>
</evidence>
<comment type="similarity">
    <text evidence="1 7 8">Belongs to the bacterial ribosomal protein bS18 family.</text>
</comment>
<dbReference type="GO" id="GO:0070181">
    <property type="term" value="F:small ribosomal subunit rRNA binding"/>
    <property type="evidence" value="ECO:0007669"/>
    <property type="project" value="TreeGrafter"/>
</dbReference>
<evidence type="ECO:0000256" key="3">
    <source>
        <dbReference type="ARBA" id="ARBA00022884"/>
    </source>
</evidence>
<comment type="subcellular location">
    <subcellularLocation>
        <location evidence="7">Plastid</location>
        <location evidence="7">Chloroplast</location>
    </subcellularLocation>
</comment>
<proteinExistence type="inferred from homology"/>
<reference evidence="9" key="2">
    <citation type="journal article" date="2019" name="Mol. Phylogenet. Evol.">
        <title>Reassessment of the classification of bryopsidales (chlorophyta) based on chloroplast phylogenomic analyses.</title>
        <authorList>
            <person name="Cremen M.C."/>
            <person name="Leliaert F."/>
            <person name="West J."/>
            <person name="Lam D.W."/>
            <person name="Shimada S."/>
            <person name="Lopez-Bautista J.M."/>
            <person name="Verbruggen H."/>
        </authorList>
    </citation>
    <scope>NUCLEOTIDE SEQUENCE</scope>
</reference>
<geneLocation type="chloroplast" evidence="9"/>
<dbReference type="AlphaFoldDB" id="A0A3S7SZ59"/>
<dbReference type="GO" id="GO:0009507">
    <property type="term" value="C:chloroplast"/>
    <property type="evidence" value="ECO:0007669"/>
    <property type="project" value="UniProtKB-SubCell"/>
</dbReference>
<evidence type="ECO:0000256" key="1">
    <source>
        <dbReference type="ARBA" id="ARBA00005589"/>
    </source>
</evidence>
<name>A0A3S7SZ59_9CHLO</name>
<dbReference type="InterPro" id="IPR001648">
    <property type="entry name" value="Ribosomal_bS18"/>
</dbReference>
<organism evidence="9">
    <name type="scientific">Pseudobryopsis hainanensis</name>
    <dbReference type="NCBI Taxonomy" id="2320808"/>
    <lineage>
        <taxon>Eukaryota</taxon>
        <taxon>Viridiplantae</taxon>
        <taxon>Chlorophyta</taxon>
        <taxon>core chlorophytes</taxon>
        <taxon>Ulvophyceae</taxon>
        <taxon>TCBD clade</taxon>
        <taxon>Bryopsidales</taxon>
        <taxon>Bryopsidineae</taxon>
        <taxon>Pseudobryopsidaceae</taxon>
        <taxon>Pseudobryopsis</taxon>
    </lineage>
</organism>